<dbReference type="Proteomes" id="UP000290189">
    <property type="component" value="Unassembled WGS sequence"/>
</dbReference>
<keyword evidence="10" id="KW-1185">Reference proteome</keyword>
<evidence type="ECO:0000256" key="5">
    <source>
        <dbReference type="PROSITE-ProRule" id="PRU00205"/>
    </source>
</evidence>
<reference evidence="8 10" key="1">
    <citation type="submission" date="2015-02" db="EMBL/GenBank/DDBJ databases">
        <authorList>
            <person name="Chooi Y.-H."/>
        </authorList>
    </citation>
    <scope>NUCLEOTIDE SEQUENCE [LARGE SCALE GENOMIC DNA]</scope>
    <source>
        <strain evidence="8">E3</strain>
    </source>
</reference>
<feature type="transmembrane region" description="Helical" evidence="6">
    <location>
        <begin position="223"/>
        <end position="248"/>
    </location>
</feature>
<organism evidence="8 10">
    <name type="scientific">Plasmodiophora brassicae</name>
    <name type="common">Clubroot disease agent</name>
    <dbReference type="NCBI Taxonomy" id="37360"/>
    <lineage>
        <taxon>Eukaryota</taxon>
        <taxon>Sar</taxon>
        <taxon>Rhizaria</taxon>
        <taxon>Endomyxa</taxon>
        <taxon>Phytomyxea</taxon>
        <taxon>Plasmodiophorida</taxon>
        <taxon>Plasmodiophoridae</taxon>
        <taxon>Plasmodiophora</taxon>
    </lineage>
</organism>
<feature type="transmembrane region" description="Helical" evidence="6">
    <location>
        <begin position="168"/>
        <end position="189"/>
    </location>
</feature>
<dbReference type="SMART" id="SM00724">
    <property type="entry name" value="TLC"/>
    <property type="match status" value="1"/>
</dbReference>
<evidence type="ECO:0000313" key="10">
    <source>
        <dbReference type="Proteomes" id="UP000039324"/>
    </source>
</evidence>
<dbReference type="GO" id="GO:0055088">
    <property type="term" value="P:lipid homeostasis"/>
    <property type="evidence" value="ECO:0007669"/>
    <property type="project" value="TreeGrafter"/>
</dbReference>
<dbReference type="AlphaFoldDB" id="A0A0G4J3J0"/>
<dbReference type="InterPro" id="IPR006634">
    <property type="entry name" value="TLC-dom"/>
</dbReference>
<dbReference type="OrthoDB" id="10266980at2759"/>
<geneLocation type="mitochondrion" evidence="9"/>
<keyword evidence="9" id="KW-0496">Mitochondrion</keyword>
<evidence type="ECO:0000256" key="2">
    <source>
        <dbReference type="ARBA" id="ARBA00022692"/>
    </source>
</evidence>
<accession>A0A0G4J3J0</accession>
<dbReference type="STRING" id="37360.A0A0G4J3J0"/>
<evidence type="ECO:0000256" key="6">
    <source>
        <dbReference type="SAM" id="Phobius"/>
    </source>
</evidence>
<dbReference type="PANTHER" id="PTHR13439">
    <property type="entry name" value="CT120 PROTEIN"/>
    <property type="match status" value="1"/>
</dbReference>
<reference evidence="9 11" key="2">
    <citation type="submission" date="2018-03" db="EMBL/GenBank/DDBJ databases">
        <authorList>
            <person name="Fogelqvist J."/>
        </authorList>
    </citation>
    <scope>NUCLEOTIDE SEQUENCE [LARGE SCALE GENOMIC DNA]</scope>
</reference>
<dbReference type="InterPro" id="IPR050846">
    <property type="entry name" value="TLCD"/>
</dbReference>
<dbReference type="GO" id="GO:0005783">
    <property type="term" value="C:endoplasmic reticulum"/>
    <property type="evidence" value="ECO:0007669"/>
    <property type="project" value="TreeGrafter"/>
</dbReference>
<feature type="domain" description="TLC" evidence="7">
    <location>
        <begin position="42"/>
        <end position="256"/>
    </location>
</feature>
<dbReference type="PANTHER" id="PTHR13439:SF0">
    <property type="entry name" value="TOPOISOMERASE I DAMAGE AFFECTED PROTEIN 4"/>
    <property type="match status" value="1"/>
</dbReference>
<evidence type="ECO:0000259" key="7">
    <source>
        <dbReference type="PROSITE" id="PS50922"/>
    </source>
</evidence>
<proteinExistence type="predicted"/>
<dbReference type="PROSITE" id="PS50922">
    <property type="entry name" value="TLC"/>
    <property type="match status" value="1"/>
</dbReference>
<evidence type="ECO:0000256" key="1">
    <source>
        <dbReference type="ARBA" id="ARBA00004141"/>
    </source>
</evidence>
<evidence type="ECO:0000313" key="11">
    <source>
        <dbReference type="Proteomes" id="UP000290189"/>
    </source>
</evidence>
<dbReference type="OMA" id="AQWYNGM"/>
<keyword evidence="4 5" id="KW-0472">Membrane</keyword>
<dbReference type="GO" id="GO:0016020">
    <property type="term" value="C:membrane"/>
    <property type="evidence" value="ECO:0007669"/>
    <property type="project" value="UniProtKB-SubCell"/>
</dbReference>
<keyword evidence="2 5" id="KW-0812">Transmembrane</keyword>
<protein>
    <recommendedName>
        <fullName evidence="7">TLC domain-containing protein</fullName>
    </recommendedName>
</protein>
<feature type="transmembrane region" description="Helical" evidence="6">
    <location>
        <begin position="125"/>
        <end position="147"/>
    </location>
</feature>
<evidence type="ECO:0000313" key="9">
    <source>
        <dbReference type="EMBL" id="SPR01667.1"/>
    </source>
</evidence>
<evidence type="ECO:0000313" key="8">
    <source>
        <dbReference type="EMBL" id="CEP01836.1"/>
    </source>
</evidence>
<name>A0A0G4J3J0_PLABS</name>
<dbReference type="Pfam" id="PF03798">
    <property type="entry name" value="TRAM_LAG1_CLN8"/>
    <property type="match status" value="1"/>
</dbReference>
<comment type="subcellular location">
    <subcellularLocation>
        <location evidence="1">Membrane</location>
        <topology evidence="1">Multi-pass membrane protein</topology>
    </subcellularLocation>
</comment>
<dbReference type="Proteomes" id="UP000039324">
    <property type="component" value="Unassembled WGS sequence"/>
</dbReference>
<evidence type="ECO:0000256" key="4">
    <source>
        <dbReference type="ARBA" id="ARBA00023136"/>
    </source>
</evidence>
<feature type="transmembrane region" description="Helical" evidence="6">
    <location>
        <begin position="49"/>
        <end position="69"/>
    </location>
</feature>
<dbReference type="EMBL" id="CDSF01000119">
    <property type="protein sequence ID" value="CEP01836.1"/>
    <property type="molecule type" value="Genomic_DNA"/>
</dbReference>
<dbReference type="EMBL" id="OVEO01000018">
    <property type="protein sequence ID" value="SPR01667.1"/>
    <property type="molecule type" value="Genomic_DNA"/>
</dbReference>
<gene>
    <name evidence="8" type="ORF">PBRA_008778</name>
    <name evidence="9" type="ORF">PLBR_LOCUS8882</name>
</gene>
<evidence type="ECO:0000256" key="3">
    <source>
        <dbReference type="ARBA" id="ARBA00022989"/>
    </source>
</evidence>
<keyword evidence="3 6" id="KW-1133">Transmembrane helix</keyword>
<sequence>MDAGRLADYAPAIAGSTILFEILSKTSLPAFHASFGAADRPALPKKLSAYLTSTVHALISVAASVALLATPSNIHEDRLFGTDRSTTLLLSFSAGYFLHDLIDSIQRFSGSRSDVLFVVHHVVSLYIYASAALLPVGQYWCCTFLVYEASTPFLNWQGFLRDVRWGSTGLLTVAKIMFAVTFIAVRIVYGTAATFLLWKDLVPIMTAAADGSTLTTTRPVPHVAVFIVYFVLSVLFMMLNAYWGYMIVQKIRRAISKRKSS</sequence>